<dbReference type="EC" id="1.1.1.30" evidence="7"/>
<organism evidence="15 16">
    <name type="scientific">Paramuricea clavata</name>
    <name type="common">Red gorgonian</name>
    <name type="synonym">Violescent sea-whip</name>
    <dbReference type="NCBI Taxonomy" id="317549"/>
    <lineage>
        <taxon>Eukaryota</taxon>
        <taxon>Metazoa</taxon>
        <taxon>Cnidaria</taxon>
        <taxon>Anthozoa</taxon>
        <taxon>Octocorallia</taxon>
        <taxon>Malacalcyonacea</taxon>
        <taxon>Plexauridae</taxon>
        <taxon>Paramuricea</taxon>
    </lineage>
</organism>
<dbReference type="GO" id="GO:0005737">
    <property type="term" value="C:cytoplasm"/>
    <property type="evidence" value="ECO:0007669"/>
    <property type="project" value="TreeGrafter"/>
</dbReference>
<evidence type="ECO:0000256" key="11">
    <source>
        <dbReference type="ARBA" id="ARBA00042565"/>
    </source>
</evidence>
<evidence type="ECO:0000256" key="8">
    <source>
        <dbReference type="ARBA" id="ARBA00039194"/>
    </source>
</evidence>
<gene>
    <name evidence="15" type="ORF">PACLA_8A031446</name>
</gene>
<evidence type="ECO:0000256" key="9">
    <source>
        <dbReference type="ARBA" id="ARBA00041727"/>
    </source>
</evidence>
<dbReference type="PRINTS" id="PR00080">
    <property type="entry name" value="SDRFAMILY"/>
</dbReference>
<protein>
    <recommendedName>
        <fullName evidence="8">Dehydrogenase/reductase SDR family member 6</fullName>
        <ecNumber evidence="6">1.1.1.104</ecNumber>
        <ecNumber evidence="7">1.1.1.30</ecNumber>
    </recommendedName>
    <alternativeName>
        <fullName evidence="12">(R)-beta-hydroxybutyrate dehydrogenase</fullName>
    </alternativeName>
    <alternativeName>
        <fullName evidence="10">3-hydroxybutyrate dehydrogenase type 2</fullName>
    </alternativeName>
    <alternativeName>
        <fullName evidence="13">4-oxo-L-proline reductase</fullName>
    </alternativeName>
    <alternativeName>
        <fullName evidence="11">Oxidoreductase UCPA</fullName>
    </alternativeName>
    <alternativeName>
        <fullName evidence="9">Short chain dehydrogenase/reductase family 15C member 1</fullName>
    </alternativeName>
</protein>
<dbReference type="Pfam" id="PF13561">
    <property type="entry name" value="adh_short_C2"/>
    <property type="match status" value="1"/>
</dbReference>
<evidence type="ECO:0000256" key="1">
    <source>
        <dbReference type="ARBA" id="ARBA00004924"/>
    </source>
</evidence>
<dbReference type="CDD" id="cd05368">
    <property type="entry name" value="DHRS6_like_SDR_c"/>
    <property type="match status" value="1"/>
</dbReference>
<comment type="caution">
    <text evidence="15">The sequence shown here is derived from an EMBL/GenBank/DDBJ whole genome shotgun (WGS) entry which is preliminary data.</text>
</comment>
<dbReference type="PANTHER" id="PTHR43477">
    <property type="entry name" value="DIHYDROANTICAPSIN 7-DEHYDROGENASE"/>
    <property type="match status" value="1"/>
</dbReference>
<evidence type="ECO:0000256" key="14">
    <source>
        <dbReference type="ARBA" id="ARBA00049550"/>
    </source>
</evidence>
<evidence type="ECO:0000256" key="5">
    <source>
        <dbReference type="ARBA" id="ARBA00034698"/>
    </source>
</evidence>
<dbReference type="Gene3D" id="3.40.50.720">
    <property type="entry name" value="NAD(P)-binding Rossmann-like Domain"/>
    <property type="match status" value="1"/>
</dbReference>
<dbReference type="SUPFAM" id="SSF51735">
    <property type="entry name" value="NAD(P)-binding Rossmann-fold domains"/>
    <property type="match status" value="1"/>
</dbReference>
<name>A0A7D9L1Y4_PARCT</name>
<keyword evidence="4" id="KW-0520">NAD</keyword>
<dbReference type="FunFam" id="3.40.50.720:FF:000084">
    <property type="entry name" value="Short-chain dehydrogenase reductase"/>
    <property type="match status" value="1"/>
</dbReference>
<comment type="similarity">
    <text evidence="2">Belongs to the short-chain dehydrogenases/reductases (SDR) family.</text>
</comment>
<dbReference type="GO" id="GO:0003858">
    <property type="term" value="F:3-hydroxybutyrate dehydrogenase activity"/>
    <property type="evidence" value="ECO:0007669"/>
    <property type="project" value="UniProtKB-EC"/>
</dbReference>
<comment type="pathway">
    <text evidence="5">Amino-acid metabolism.</text>
</comment>
<dbReference type="EC" id="1.1.1.104" evidence="6"/>
<dbReference type="InterPro" id="IPR051122">
    <property type="entry name" value="SDR_DHRS6-like"/>
</dbReference>
<dbReference type="InterPro" id="IPR002347">
    <property type="entry name" value="SDR_fam"/>
</dbReference>
<evidence type="ECO:0000256" key="6">
    <source>
        <dbReference type="ARBA" id="ARBA00038956"/>
    </source>
</evidence>
<evidence type="ECO:0000313" key="16">
    <source>
        <dbReference type="Proteomes" id="UP001152795"/>
    </source>
</evidence>
<evidence type="ECO:0000256" key="4">
    <source>
        <dbReference type="ARBA" id="ARBA00023027"/>
    </source>
</evidence>
<dbReference type="Proteomes" id="UP001152795">
    <property type="component" value="Unassembled WGS sequence"/>
</dbReference>
<dbReference type="PRINTS" id="PR00081">
    <property type="entry name" value="GDHRDH"/>
</dbReference>
<keyword evidence="16" id="KW-1185">Reference proteome</keyword>
<evidence type="ECO:0000256" key="13">
    <source>
        <dbReference type="ARBA" id="ARBA00043199"/>
    </source>
</evidence>
<sequence length="257" mass="27876">MATFAPKEVRTKGRLSGKIAILTAAAQGIGRATAIEFAKEGARVIATDINEDKLSELNEVPGIETRRLDVTDKDAIERLADDFVRIDILFNCAGIVHNGSVLDCEEKDWDLSFNVNIKSMFWTCKYFIPKMLVQGSGSIVNMGSVASNVLGVVNRFAYSATKAAVSGLTKSIAADFVSRGIRCNCICPARIETPSLCGRLDAAPNPQEARENFLKQQKMGRFGKPEEIAKLAVYLASDESAFTTGQEFIIDGGMTLP</sequence>
<evidence type="ECO:0000256" key="3">
    <source>
        <dbReference type="ARBA" id="ARBA00023002"/>
    </source>
</evidence>
<dbReference type="GO" id="GO:0019290">
    <property type="term" value="P:siderophore biosynthetic process"/>
    <property type="evidence" value="ECO:0007669"/>
    <property type="project" value="TreeGrafter"/>
</dbReference>
<evidence type="ECO:0000256" key="7">
    <source>
        <dbReference type="ARBA" id="ARBA00038959"/>
    </source>
</evidence>
<reference evidence="15" key="1">
    <citation type="submission" date="2020-04" db="EMBL/GenBank/DDBJ databases">
        <authorList>
            <person name="Alioto T."/>
            <person name="Alioto T."/>
            <person name="Gomez Garrido J."/>
        </authorList>
    </citation>
    <scope>NUCLEOTIDE SEQUENCE</scope>
    <source>
        <strain evidence="15">A484AB</strain>
    </source>
</reference>
<accession>A0A7D9L1Y4</accession>
<evidence type="ECO:0000256" key="12">
    <source>
        <dbReference type="ARBA" id="ARBA00043083"/>
    </source>
</evidence>
<proteinExistence type="inferred from homology"/>
<dbReference type="PROSITE" id="PS00061">
    <property type="entry name" value="ADH_SHORT"/>
    <property type="match status" value="1"/>
</dbReference>
<comment type="pathway">
    <text evidence="1">Siderophore biosynthesis.</text>
</comment>
<dbReference type="EMBL" id="CACRXK020012847">
    <property type="protein sequence ID" value="CAB4024112.1"/>
    <property type="molecule type" value="Genomic_DNA"/>
</dbReference>
<keyword evidence="3" id="KW-0560">Oxidoreductase</keyword>
<comment type="catalytic activity">
    <reaction evidence="14">
        <text>(R)-3-hydroxybutanoate + NAD(+) = acetoacetate + NADH + H(+)</text>
        <dbReference type="Rhea" id="RHEA:20521"/>
        <dbReference type="ChEBI" id="CHEBI:10983"/>
        <dbReference type="ChEBI" id="CHEBI:13705"/>
        <dbReference type="ChEBI" id="CHEBI:15378"/>
        <dbReference type="ChEBI" id="CHEBI:57540"/>
        <dbReference type="ChEBI" id="CHEBI:57945"/>
        <dbReference type="EC" id="1.1.1.30"/>
    </reaction>
</comment>
<dbReference type="OrthoDB" id="47007at2759"/>
<dbReference type="AlphaFoldDB" id="A0A7D9L1Y4"/>
<evidence type="ECO:0000256" key="10">
    <source>
        <dbReference type="ARBA" id="ARBA00042309"/>
    </source>
</evidence>
<evidence type="ECO:0000256" key="2">
    <source>
        <dbReference type="ARBA" id="ARBA00006484"/>
    </source>
</evidence>
<evidence type="ECO:0000313" key="15">
    <source>
        <dbReference type="EMBL" id="CAB4024112.1"/>
    </source>
</evidence>
<dbReference type="PANTHER" id="PTHR43477:SF4">
    <property type="entry name" value="DEHYDROGENASE_REDUCTASE SDR FAMILY MEMBER 6"/>
    <property type="match status" value="1"/>
</dbReference>
<dbReference type="GO" id="GO:0016617">
    <property type="term" value="F:4-oxoproline reductase activity"/>
    <property type="evidence" value="ECO:0007669"/>
    <property type="project" value="UniProtKB-EC"/>
</dbReference>
<dbReference type="InterPro" id="IPR020904">
    <property type="entry name" value="Sc_DH/Rdtase_CS"/>
</dbReference>
<dbReference type="InterPro" id="IPR036291">
    <property type="entry name" value="NAD(P)-bd_dom_sf"/>
</dbReference>